<sequence length="232" mass="26562">MRSFKIQILLLVILGLVLSDMIYYRYNTLHIYETALHLNKNPYYIHVDLDDYKMYVFKNGEIIKIYPVSGGRTISPSPLGTWTIISKADWGEGFGGTWMGFNVPWGKYGIHGTDEPWSIGRPLSHGCIRMYNKDANELQKMIPIGTKITIVKGIFGPFGDYFRVLEPGHTGADVLMVQRRLNDLGYYNGYCDGKYGESMKSAVHKFQKDHKLPISNKISLTMYERLGFIPME</sequence>
<dbReference type="GO" id="GO:0018104">
    <property type="term" value="P:peptidoglycan-protein cross-linking"/>
    <property type="evidence" value="ECO:0007669"/>
    <property type="project" value="TreeGrafter"/>
</dbReference>
<dbReference type="AlphaFoldDB" id="A0A7C8HHN5"/>
<gene>
    <name evidence="11" type="ORF">GND95_03445</name>
</gene>
<evidence type="ECO:0000256" key="3">
    <source>
        <dbReference type="ARBA" id="ARBA00022676"/>
    </source>
</evidence>
<keyword evidence="4" id="KW-0808">Transferase</keyword>
<dbReference type="PANTHER" id="PTHR30582">
    <property type="entry name" value="L,D-TRANSPEPTIDASE"/>
    <property type="match status" value="1"/>
</dbReference>
<keyword evidence="12" id="KW-1185">Reference proteome</keyword>
<evidence type="ECO:0000313" key="11">
    <source>
        <dbReference type="EMBL" id="KAE9636190.1"/>
    </source>
</evidence>
<evidence type="ECO:0000256" key="5">
    <source>
        <dbReference type="ARBA" id="ARBA00022801"/>
    </source>
</evidence>
<evidence type="ECO:0000256" key="1">
    <source>
        <dbReference type="ARBA" id="ARBA00004752"/>
    </source>
</evidence>
<evidence type="ECO:0000256" key="6">
    <source>
        <dbReference type="ARBA" id="ARBA00022960"/>
    </source>
</evidence>
<evidence type="ECO:0000256" key="2">
    <source>
        <dbReference type="ARBA" id="ARBA00005992"/>
    </source>
</evidence>
<dbReference type="Pfam" id="PF03734">
    <property type="entry name" value="YkuD"/>
    <property type="match status" value="1"/>
</dbReference>
<dbReference type="InterPro" id="IPR036365">
    <property type="entry name" value="PGBD-like_sf"/>
</dbReference>
<keyword evidence="3" id="KW-0328">Glycosyltransferase</keyword>
<evidence type="ECO:0000256" key="8">
    <source>
        <dbReference type="ARBA" id="ARBA00023316"/>
    </source>
</evidence>
<comment type="similarity">
    <text evidence="2">Belongs to the YkuD family.</text>
</comment>
<dbReference type="GO" id="GO:0008360">
    <property type="term" value="P:regulation of cell shape"/>
    <property type="evidence" value="ECO:0007669"/>
    <property type="project" value="UniProtKB-UniRule"/>
</dbReference>
<dbReference type="RefSeq" id="WP_158739444.1">
    <property type="nucleotide sequence ID" value="NZ_JAFBEP010000003.1"/>
</dbReference>
<dbReference type="InterPro" id="IPR005490">
    <property type="entry name" value="LD_TPept_cat_dom"/>
</dbReference>
<feature type="active site" description="Proton donor/acceptor" evidence="9">
    <location>
        <position position="111"/>
    </location>
</feature>
<comment type="pathway">
    <text evidence="1 9">Cell wall biogenesis; peptidoglycan biosynthesis.</text>
</comment>
<dbReference type="UniPathway" id="UPA00219"/>
<evidence type="ECO:0000256" key="9">
    <source>
        <dbReference type="PROSITE-ProRule" id="PRU01373"/>
    </source>
</evidence>
<dbReference type="PANTHER" id="PTHR30582:SF24">
    <property type="entry name" value="L,D-TRANSPEPTIDASE ERFK_SRFK-RELATED"/>
    <property type="match status" value="1"/>
</dbReference>
<dbReference type="InterPro" id="IPR038063">
    <property type="entry name" value="Transpep_catalytic_dom"/>
</dbReference>
<dbReference type="InterPro" id="IPR050979">
    <property type="entry name" value="LD-transpeptidase"/>
</dbReference>
<dbReference type="PROSITE" id="PS52029">
    <property type="entry name" value="LD_TPASE"/>
    <property type="match status" value="1"/>
</dbReference>
<dbReference type="Gene3D" id="2.40.440.10">
    <property type="entry name" value="L,D-transpeptidase catalytic domain-like"/>
    <property type="match status" value="1"/>
</dbReference>
<name>A0A7C8HHN5_9FIRM</name>
<keyword evidence="8 9" id="KW-0961">Cell wall biogenesis/degradation</keyword>
<evidence type="ECO:0000256" key="4">
    <source>
        <dbReference type="ARBA" id="ARBA00022679"/>
    </source>
</evidence>
<dbReference type="GO" id="GO:0071972">
    <property type="term" value="F:peptidoglycan L,D-transpeptidase activity"/>
    <property type="evidence" value="ECO:0007669"/>
    <property type="project" value="TreeGrafter"/>
</dbReference>
<evidence type="ECO:0000313" key="12">
    <source>
        <dbReference type="Proteomes" id="UP000483018"/>
    </source>
</evidence>
<dbReference type="EMBL" id="WSLF01000002">
    <property type="protein sequence ID" value="KAE9636190.1"/>
    <property type="molecule type" value="Genomic_DNA"/>
</dbReference>
<accession>A0A7C8HHN5</accession>
<dbReference type="OrthoDB" id="9787225at2"/>
<dbReference type="InterPro" id="IPR002477">
    <property type="entry name" value="Peptidoglycan-bd-like"/>
</dbReference>
<dbReference type="InterPro" id="IPR036366">
    <property type="entry name" value="PGBDSf"/>
</dbReference>
<feature type="domain" description="L,D-TPase catalytic" evidence="10">
    <location>
        <begin position="43"/>
        <end position="151"/>
    </location>
</feature>
<dbReference type="Proteomes" id="UP000483018">
    <property type="component" value="Unassembled WGS sequence"/>
</dbReference>
<proteinExistence type="inferred from homology"/>
<dbReference type="GO" id="GO:0071555">
    <property type="term" value="P:cell wall organization"/>
    <property type="evidence" value="ECO:0007669"/>
    <property type="project" value="UniProtKB-UniRule"/>
</dbReference>
<dbReference type="Gene3D" id="1.10.101.10">
    <property type="entry name" value="PGBD-like superfamily/PGBD"/>
    <property type="match status" value="1"/>
</dbReference>
<reference evidence="11 12" key="1">
    <citation type="submission" date="2019-12" db="EMBL/GenBank/DDBJ databases">
        <title>Defluviitalea raffinosedens, isolated from a biogas fermenter, genome sequencing and characterization.</title>
        <authorList>
            <person name="Rettenmaier R."/>
            <person name="Schneider M."/>
            <person name="Neuhaus K."/>
            <person name="Liebl W."/>
            <person name="Zverlov V."/>
        </authorList>
    </citation>
    <scope>NUCLEOTIDE SEQUENCE [LARGE SCALE GENOMIC DNA]</scope>
    <source>
        <strain evidence="11 12">249c-K6</strain>
    </source>
</reference>
<keyword evidence="6 9" id="KW-0133">Cell shape</keyword>
<feature type="active site" description="Nucleophile" evidence="9">
    <location>
        <position position="127"/>
    </location>
</feature>
<dbReference type="SUPFAM" id="SSF47090">
    <property type="entry name" value="PGBD-like"/>
    <property type="match status" value="1"/>
</dbReference>
<evidence type="ECO:0000256" key="7">
    <source>
        <dbReference type="ARBA" id="ARBA00022984"/>
    </source>
</evidence>
<dbReference type="GO" id="GO:0016757">
    <property type="term" value="F:glycosyltransferase activity"/>
    <property type="evidence" value="ECO:0007669"/>
    <property type="project" value="UniProtKB-KW"/>
</dbReference>
<evidence type="ECO:0000259" key="10">
    <source>
        <dbReference type="PROSITE" id="PS52029"/>
    </source>
</evidence>
<comment type="caution">
    <text evidence="11">The sequence shown here is derived from an EMBL/GenBank/DDBJ whole genome shotgun (WGS) entry which is preliminary data.</text>
</comment>
<dbReference type="SUPFAM" id="SSF141523">
    <property type="entry name" value="L,D-transpeptidase catalytic domain-like"/>
    <property type="match status" value="1"/>
</dbReference>
<dbReference type="GO" id="GO:0005576">
    <property type="term" value="C:extracellular region"/>
    <property type="evidence" value="ECO:0007669"/>
    <property type="project" value="TreeGrafter"/>
</dbReference>
<dbReference type="Pfam" id="PF01471">
    <property type="entry name" value="PG_binding_1"/>
    <property type="match status" value="1"/>
</dbReference>
<organism evidence="11 12">
    <name type="scientific">Defluviitalea raffinosedens</name>
    <dbReference type="NCBI Taxonomy" id="1450156"/>
    <lineage>
        <taxon>Bacteria</taxon>
        <taxon>Bacillati</taxon>
        <taxon>Bacillota</taxon>
        <taxon>Clostridia</taxon>
        <taxon>Lachnospirales</taxon>
        <taxon>Defluviitaleaceae</taxon>
        <taxon>Defluviitalea</taxon>
    </lineage>
</organism>
<keyword evidence="5" id="KW-0378">Hydrolase</keyword>
<dbReference type="CDD" id="cd16913">
    <property type="entry name" value="YkuD_like"/>
    <property type="match status" value="1"/>
</dbReference>
<protein>
    <submittedName>
        <fullName evidence="11">L,D-transpeptidase family protein</fullName>
    </submittedName>
</protein>
<keyword evidence="7 9" id="KW-0573">Peptidoglycan synthesis</keyword>